<dbReference type="GO" id="GO:0005737">
    <property type="term" value="C:cytoplasm"/>
    <property type="evidence" value="ECO:0007669"/>
    <property type="project" value="TreeGrafter"/>
</dbReference>
<dbReference type="InterPro" id="IPR001841">
    <property type="entry name" value="Znf_RING"/>
</dbReference>
<keyword evidence="3" id="KW-0479">Metal-binding</keyword>
<keyword evidence="4 6" id="KW-0863">Zinc-finger</keyword>
<accession>A0AA86RUD6</accession>
<evidence type="ECO:0000313" key="8">
    <source>
        <dbReference type="EMBL" id="CAJ1816421.1"/>
    </source>
</evidence>
<dbReference type="CDD" id="cd16454">
    <property type="entry name" value="RING-H2_PA-TM-RING"/>
    <property type="match status" value="1"/>
</dbReference>
<dbReference type="GO" id="GO:0008270">
    <property type="term" value="F:zinc ion binding"/>
    <property type="evidence" value="ECO:0007669"/>
    <property type="project" value="UniProtKB-KW"/>
</dbReference>
<dbReference type="Gene3D" id="3.30.40.10">
    <property type="entry name" value="Zinc/RING finger domain, C3HC4 (zinc finger)"/>
    <property type="match status" value="1"/>
</dbReference>
<protein>
    <recommendedName>
        <fullName evidence="2">RING-type E3 ubiquitin transferase</fullName>
        <ecNumber evidence="2">2.3.2.27</ecNumber>
    </recommendedName>
</protein>
<feature type="domain" description="RING-type" evidence="7">
    <location>
        <begin position="170"/>
        <end position="211"/>
    </location>
</feature>
<evidence type="ECO:0000256" key="5">
    <source>
        <dbReference type="ARBA" id="ARBA00022833"/>
    </source>
</evidence>
<dbReference type="InterPro" id="IPR013083">
    <property type="entry name" value="Znf_RING/FYVE/PHD"/>
</dbReference>
<dbReference type="SMART" id="SM00184">
    <property type="entry name" value="RING"/>
    <property type="match status" value="1"/>
</dbReference>
<evidence type="ECO:0000256" key="4">
    <source>
        <dbReference type="ARBA" id="ARBA00022771"/>
    </source>
</evidence>
<reference evidence="8" key="1">
    <citation type="submission" date="2023-10" db="EMBL/GenBank/DDBJ databases">
        <authorList>
            <person name="Domelevo Entfellner J.-B."/>
        </authorList>
    </citation>
    <scope>NUCLEOTIDE SEQUENCE</scope>
</reference>
<gene>
    <name evidence="8" type="ORF">AYBTSS11_LOCUS1034</name>
</gene>
<evidence type="ECO:0000256" key="2">
    <source>
        <dbReference type="ARBA" id="ARBA00012483"/>
    </source>
</evidence>
<dbReference type="PANTHER" id="PTHR15710">
    <property type="entry name" value="E3 UBIQUITIN-PROTEIN LIGASE PRAJA"/>
    <property type="match status" value="1"/>
</dbReference>
<dbReference type="Proteomes" id="UP001189624">
    <property type="component" value="Chromosome 1"/>
</dbReference>
<evidence type="ECO:0000256" key="1">
    <source>
        <dbReference type="ARBA" id="ARBA00000900"/>
    </source>
</evidence>
<evidence type="ECO:0000259" key="7">
    <source>
        <dbReference type="PROSITE" id="PS50089"/>
    </source>
</evidence>
<dbReference type="PANTHER" id="PTHR15710:SF77">
    <property type="entry name" value="RING-H2 FINGER PROTEIN ATL21B"/>
    <property type="match status" value="1"/>
</dbReference>
<dbReference type="PROSITE" id="PS50089">
    <property type="entry name" value="ZF_RING_2"/>
    <property type="match status" value="1"/>
</dbReference>
<keyword evidence="9" id="KW-1185">Reference proteome</keyword>
<dbReference type="Pfam" id="PF13639">
    <property type="entry name" value="zf-RING_2"/>
    <property type="match status" value="1"/>
</dbReference>
<organism evidence="8 9">
    <name type="scientific">Sphenostylis stenocarpa</name>
    <dbReference type="NCBI Taxonomy" id="92480"/>
    <lineage>
        <taxon>Eukaryota</taxon>
        <taxon>Viridiplantae</taxon>
        <taxon>Streptophyta</taxon>
        <taxon>Embryophyta</taxon>
        <taxon>Tracheophyta</taxon>
        <taxon>Spermatophyta</taxon>
        <taxon>Magnoliopsida</taxon>
        <taxon>eudicotyledons</taxon>
        <taxon>Gunneridae</taxon>
        <taxon>Pentapetalae</taxon>
        <taxon>rosids</taxon>
        <taxon>fabids</taxon>
        <taxon>Fabales</taxon>
        <taxon>Fabaceae</taxon>
        <taxon>Papilionoideae</taxon>
        <taxon>50 kb inversion clade</taxon>
        <taxon>NPAAA clade</taxon>
        <taxon>indigoferoid/millettioid clade</taxon>
        <taxon>Phaseoleae</taxon>
        <taxon>Sphenostylis</taxon>
    </lineage>
</organism>
<evidence type="ECO:0000256" key="3">
    <source>
        <dbReference type="ARBA" id="ARBA00022723"/>
    </source>
</evidence>
<sequence>MTPEFQQTFFSDAGTYISCNDKVNITVVVETADTLGGVRVSRPNSDIYRDFFSYPSFRQEFLETFLAKAGLSPSFLNSHDCDMIANLSRMLRDSILQHSGVERDYFYVFAALFKGSYFYNVVNTTGLLDDETVQSREFVQNMAYEGGEQSLPAGATTLQKLRIEDERGSCFICHEEFNCGDNGSRLPCSHICHYDCIIQWFVHNGTCPLCRFTCTRHS</sequence>
<name>A0AA86RUD6_9FABA</name>
<dbReference type="GO" id="GO:0016567">
    <property type="term" value="P:protein ubiquitination"/>
    <property type="evidence" value="ECO:0007669"/>
    <property type="project" value="TreeGrafter"/>
</dbReference>
<dbReference type="SUPFAM" id="SSF57850">
    <property type="entry name" value="RING/U-box"/>
    <property type="match status" value="1"/>
</dbReference>
<dbReference type="EC" id="2.3.2.27" evidence="2"/>
<dbReference type="GO" id="GO:0061630">
    <property type="term" value="F:ubiquitin protein ligase activity"/>
    <property type="evidence" value="ECO:0007669"/>
    <property type="project" value="UniProtKB-EC"/>
</dbReference>
<evidence type="ECO:0000256" key="6">
    <source>
        <dbReference type="PROSITE-ProRule" id="PRU00175"/>
    </source>
</evidence>
<dbReference type="EMBL" id="OY731398">
    <property type="protein sequence ID" value="CAJ1816421.1"/>
    <property type="molecule type" value="Genomic_DNA"/>
</dbReference>
<proteinExistence type="predicted"/>
<evidence type="ECO:0000313" key="9">
    <source>
        <dbReference type="Proteomes" id="UP001189624"/>
    </source>
</evidence>
<comment type="catalytic activity">
    <reaction evidence="1">
        <text>S-ubiquitinyl-[E2 ubiquitin-conjugating enzyme]-L-cysteine + [acceptor protein]-L-lysine = [E2 ubiquitin-conjugating enzyme]-L-cysteine + N(6)-ubiquitinyl-[acceptor protein]-L-lysine.</text>
        <dbReference type="EC" id="2.3.2.27"/>
    </reaction>
</comment>
<dbReference type="AlphaFoldDB" id="A0AA86RUD6"/>
<keyword evidence="5" id="KW-0862">Zinc</keyword>
<dbReference type="Gramene" id="rna-AYBTSS11_LOCUS1034">
    <property type="protein sequence ID" value="CAJ1816421.1"/>
    <property type="gene ID" value="gene-AYBTSS11_LOCUS1034"/>
</dbReference>